<comment type="caution">
    <text evidence="2">The sequence shown here is derived from an EMBL/GenBank/DDBJ whole genome shotgun (WGS) entry which is preliminary data.</text>
</comment>
<dbReference type="Proteomes" id="UP001501509">
    <property type="component" value="Unassembled WGS sequence"/>
</dbReference>
<accession>A0ABN3PUC8</accession>
<evidence type="ECO:0000313" key="3">
    <source>
        <dbReference type="Proteomes" id="UP001501509"/>
    </source>
</evidence>
<keyword evidence="3" id="KW-1185">Reference proteome</keyword>
<proteinExistence type="predicted"/>
<evidence type="ECO:0000256" key="1">
    <source>
        <dbReference type="SAM" id="SignalP"/>
    </source>
</evidence>
<gene>
    <name evidence="2" type="ORF">GCM10010411_37030</name>
</gene>
<protein>
    <submittedName>
        <fullName evidence="2">Uncharacterized protein</fullName>
    </submittedName>
</protein>
<reference evidence="2 3" key="1">
    <citation type="journal article" date="2019" name="Int. J. Syst. Evol. Microbiol.">
        <title>The Global Catalogue of Microorganisms (GCM) 10K type strain sequencing project: providing services to taxonomists for standard genome sequencing and annotation.</title>
        <authorList>
            <consortium name="The Broad Institute Genomics Platform"/>
            <consortium name="The Broad Institute Genome Sequencing Center for Infectious Disease"/>
            <person name="Wu L."/>
            <person name="Ma J."/>
        </authorList>
    </citation>
    <scope>NUCLEOTIDE SEQUENCE [LARGE SCALE GENOMIC DNA]</scope>
    <source>
        <strain evidence="2 3">JCM 6833</strain>
    </source>
</reference>
<organism evidence="2 3">
    <name type="scientific">Actinomadura fulvescens</name>
    <dbReference type="NCBI Taxonomy" id="46160"/>
    <lineage>
        <taxon>Bacteria</taxon>
        <taxon>Bacillati</taxon>
        <taxon>Actinomycetota</taxon>
        <taxon>Actinomycetes</taxon>
        <taxon>Streptosporangiales</taxon>
        <taxon>Thermomonosporaceae</taxon>
        <taxon>Actinomadura</taxon>
    </lineage>
</organism>
<evidence type="ECO:0000313" key="2">
    <source>
        <dbReference type="EMBL" id="GAA2599949.1"/>
    </source>
</evidence>
<name>A0ABN3PUC8_9ACTN</name>
<sequence length="157" mass="17004">MLKKIVIVLTAGAVASASVITPAEAAVAADASVAADPSAAAPSYARHFKSKKNRDKVYFVATAYMGQPYRQAGKCRRALHVKFTIKGDKYRRYAYTSKVSVNVVKAFTKKATIKLDGQKRSSATLWNLVDTDCRALSSRFVTGQSSVKLSTPVRSKP</sequence>
<dbReference type="RefSeq" id="WP_344542413.1">
    <property type="nucleotide sequence ID" value="NZ_BAAATD010000004.1"/>
</dbReference>
<feature type="chain" id="PRO_5045350912" evidence="1">
    <location>
        <begin position="26"/>
        <end position="157"/>
    </location>
</feature>
<dbReference type="EMBL" id="BAAATD010000004">
    <property type="protein sequence ID" value="GAA2599949.1"/>
    <property type="molecule type" value="Genomic_DNA"/>
</dbReference>
<feature type="signal peptide" evidence="1">
    <location>
        <begin position="1"/>
        <end position="25"/>
    </location>
</feature>
<keyword evidence="1" id="KW-0732">Signal</keyword>